<proteinExistence type="predicted"/>
<evidence type="ECO:0000313" key="2">
    <source>
        <dbReference type="Proteomes" id="UP001367508"/>
    </source>
</evidence>
<protein>
    <submittedName>
        <fullName evidence="1">Uncharacterized protein</fullName>
    </submittedName>
</protein>
<dbReference type="AlphaFoldDB" id="A0AAN9QAX5"/>
<dbReference type="Proteomes" id="UP001367508">
    <property type="component" value="Unassembled WGS sequence"/>
</dbReference>
<keyword evidence="2" id="KW-1185">Reference proteome</keyword>
<organism evidence="1 2">
    <name type="scientific">Canavalia gladiata</name>
    <name type="common">Sword bean</name>
    <name type="synonym">Dolichos gladiatus</name>
    <dbReference type="NCBI Taxonomy" id="3824"/>
    <lineage>
        <taxon>Eukaryota</taxon>
        <taxon>Viridiplantae</taxon>
        <taxon>Streptophyta</taxon>
        <taxon>Embryophyta</taxon>
        <taxon>Tracheophyta</taxon>
        <taxon>Spermatophyta</taxon>
        <taxon>Magnoliopsida</taxon>
        <taxon>eudicotyledons</taxon>
        <taxon>Gunneridae</taxon>
        <taxon>Pentapetalae</taxon>
        <taxon>rosids</taxon>
        <taxon>fabids</taxon>
        <taxon>Fabales</taxon>
        <taxon>Fabaceae</taxon>
        <taxon>Papilionoideae</taxon>
        <taxon>50 kb inversion clade</taxon>
        <taxon>NPAAA clade</taxon>
        <taxon>indigoferoid/millettioid clade</taxon>
        <taxon>Phaseoleae</taxon>
        <taxon>Canavalia</taxon>
    </lineage>
</organism>
<comment type="caution">
    <text evidence="1">The sequence shown here is derived from an EMBL/GenBank/DDBJ whole genome shotgun (WGS) entry which is preliminary data.</text>
</comment>
<sequence>MLAFSTSLESSLITHVPVDLGYSSRVHKLNEIHNNNRWWRVNSNALCIHGLFWLKGSDAFLREKGFDALIAKTLVFLKDVLKVVL</sequence>
<reference evidence="1 2" key="1">
    <citation type="submission" date="2024-01" db="EMBL/GenBank/DDBJ databases">
        <title>The genomes of 5 underutilized Papilionoideae crops provide insights into root nodulation and disease resistanc.</title>
        <authorList>
            <person name="Jiang F."/>
        </authorList>
    </citation>
    <scope>NUCLEOTIDE SEQUENCE [LARGE SCALE GENOMIC DNA]</scope>
    <source>
        <strain evidence="1">LVBAO_FW01</strain>
        <tissue evidence="1">Leaves</tissue>
    </source>
</reference>
<accession>A0AAN9QAX5</accession>
<dbReference type="EMBL" id="JAYMYQ010000005">
    <property type="protein sequence ID" value="KAK7328686.1"/>
    <property type="molecule type" value="Genomic_DNA"/>
</dbReference>
<evidence type="ECO:0000313" key="1">
    <source>
        <dbReference type="EMBL" id="KAK7328686.1"/>
    </source>
</evidence>
<gene>
    <name evidence="1" type="ORF">VNO77_22803</name>
</gene>
<name>A0AAN9QAX5_CANGL</name>